<evidence type="ECO:0000256" key="7">
    <source>
        <dbReference type="ARBA" id="ARBA00023016"/>
    </source>
</evidence>
<evidence type="ECO:0000256" key="8">
    <source>
        <dbReference type="PIRSR" id="PIRSR001174-1"/>
    </source>
</evidence>
<dbReference type="InterPro" id="IPR054594">
    <property type="entry name" value="Lon_lid"/>
</dbReference>
<reference evidence="16" key="1">
    <citation type="submission" date="2023-03" db="EMBL/GenBank/DDBJ databases">
        <authorList>
            <person name="Steffen K."/>
            <person name="Cardenas P."/>
        </authorList>
    </citation>
    <scope>NUCLEOTIDE SEQUENCE</scope>
</reference>
<dbReference type="PANTHER" id="PTHR10046">
    <property type="entry name" value="ATP DEPENDENT LON PROTEASE FAMILY MEMBER"/>
    <property type="match status" value="1"/>
</dbReference>
<dbReference type="InterPro" id="IPR003593">
    <property type="entry name" value="AAA+_ATPase"/>
</dbReference>
<comment type="caution">
    <text evidence="16">The sequence shown here is derived from an EMBL/GenBank/DDBJ whole genome shotgun (WGS) entry which is preliminary data.</text>
</comment>
<dbReference type="FunFam" id="3.30.230.10:FF:000019">
    <property type="entry name" value="Lon protease homolog 2, peroxisomal"/>
    <property type="match status" value="1"/>
</dbReference>
<dbReference type="SUPFAM" id="SSF54211">
    <property type="entry name" value="Ribosomal protein S5 domain 2-like"/>
    <property type="match status" value="1"/>
</dbReference>
<evidence type="ECO:0000256" key="3">
    <source>
        <dbReference type="ARBA" id="ARBA00022741"/>
    </source>
</evidence>
<evidence type="ECO:0000313" key="16">
    <source>
        <dbReference type="EMBL" id="CAI8038914.1"/>
    </source>
</evidence>
<keyword evidence="1" id="KW-0963">Cytoplasm</keyword>
<sequence length="746" mass="81581">MTAWSHPVPRYSLVLAGLCRFRVEEVMRDVPFPVARVSQLDYRHEGGEGVSVEAQPLADEYRASALELVDLLNLEPSSHTKLKRLLSSLPDHTLPDTLTSVLRTSFTEQLSVLTAVDLPLRYQAAQPLLNRQIAALKLMKQGPREDKSNDGGSPRQHRRGRVLQIELPRGRRGGREGEEEEEEDEMKELQKRIEKAKLPEHALKAALKELKRLKSLPVQFPEHSVARNYLETLLDLPWSSSTTDTLDLQAARLTLEADHYGLQPVKKRVLEYLAVCQLTQGLKGPILCLVGAPGVGKTSIGRSVAKTLCRKFHRISLGGVCDQSDIRGHRRTYIGSLPGRIMAGLRTVGVRNPVFLLDEVDKLTRGGVHGDPAAALLEVLDPEQNSSFVDHYVGLPFDLSKILFIATANSVATIPAALLDRMEVLEVQGYTSEEKVEIAVRHLLPKQLKQHGLTPDQLTIPPSTLATIANNYTREAGVRGLERNIGAICRSVAVKVAENRGESGKTTPTVVTETMLGDILGPQKFEHEVSERLTRPGVAVGLAWTGMGGEILFIEASRMPGSGELTLTGQLGDVMKESAQIAFNWLRSNASRYGVQCDVPKETDLHIHFPAGAIGKDGPSAGVAIAVALVSLYSRRCVRSDTAMTGEITLRGLVLPVGGIKEKLLAAQRAGIRHVVLPKRNEKDLVELPVNVKVILCCAPLAIMLQKLHHSSILLLQNQLEVSLVSTVEEALTKTFDGGLAPISKL</sequence>
<dbReference type="AlphaFoldDB" id="A0AA35T0C9"/>
<feature type="region of interest" description="Disordered" evidence="13">
    <location>
        <begin position="140"/>
        <end position="186"/>
    </location>
</feature>
<dbReference type="InterPro" id="IPR015947">
    <property type="entry name" value="PUA-like_sf"/>
</dbReference>
<feature type="active site" evidence="8 10">
    <location>
        <position position="620"/>
    </location>
</feature>
<dbReference type="InterPro" id="IPR008268">
    <property type="entry name" value="Peptidase_S16_AS"/>
</dbReference>
<comment type="similarity">
    <text evidence="10 11">Belongs to the peptidase S16 family.</text>
</comment>
<evidence type="ECO:0000259" key="14">
    <source>
        <dbReference type="PROSITE" id="PS51786"/>
    </source>
</evidence>
<dbReference type="InterPro" id="IPR003959">
    <property type="entry name" value="ATPase_AAA_core"/>
</dbReference>
<dbReference type="InterPro" id="IPR020568">
    <property type="entry name" value="Ribosomal_Su5_D2-typ_SF"/>
</dbReference>
<dbReference type="PIRSF" id="PIRSF001174">
    <property type="entry name" value="Lon_proteas"/>
    <property type="match status" value="1"/>
</dbReference>
<dbReference type="EC" id="3.4.21.-" evidence="12"/>
<name>A0AA35T0C9_GEOBA</name>
<keyword evidence="17" id="KW-1185">Reference proteome</keyword>
<feature type="active site" evidence="8 10">
    <location>
        <position position="663"/>
    </location>
</feature>
<feature type="domain" description="Lon N-terminal" evidence="15">
    <location>
        <begin position="1"/>
        <end position="133"/>
    </location>
</feature>
<dbReference type="InterPro" id="IPR008269">
    <property type="entry name" value="Lon_proteolytic"/>
</dbReference>
<dbReference type="Pfam" id="PF02190">
    <property type="entry name" value="LON_substr_bdg"/>
    <property type="match status" value="1"/>
</dbReference>
<dbReference type="GO" id="GO:0016887">
    <property type="term" value="F:ATP hydrolysis activity"/>
    <property type="evidence" value="ECO:0007669"/>
    <property type="project" value="InterPro"/>
</dbReference>
<evidence type="ECO:0000256" key="13">
    <source>
        <dbReference type="SAM" id="MobiDB-lite"/>
    </source>
</evidence>
<keyword evidence="2 10" id="KW-0645">Protease</keyword>
<evidence type="ECO:0000256" key="11">
    <source>
        <dbReference type="RuleBase" id="RU000591"/>
    </source>
</evidence>
<keyword evidence="6 9" id="KW-0067">ATP-binding</keyword>
<accession>A0AA35T0C9</accession>
<dbReference type="Pfam" id="PF00004">
    <property type="entry name" value="AAA"/>
    <property type="match status" value="1"/>
</dbReference>
<evidence type="ECO:0000256" key="10">
    <source>
        <dbReference type="PROSITE-ProRule" id="PRU01122"/>
    </source>
</evidence>
<dbReference type="Pfam" id="PF22667">
    <property type="entry name" value="Lon_lid"/>
    <property type="match status" value="1"/>
</dbReference>
<dbReference type="Proteomes" id="UP001174909">
    <property type="component" value="Unassembled WGS sequence"/>
</dbReference>
<dbReference type="GO" id="GO:0004252">
    <property type="term" value="F:serine-type endopeptidase activity"/>
    <property type="evidence" value="ECO:0007669"/>
    <property type="project" value="UniProtKB-UniRule"/>
</dbReference>
<keyword evidence="4 10" id="KW-0378">Hydrolase</keyword>
<dbReference type="PROSITE" id="PS51787">
    <property type="entry name" value="LON_N"/>
    <property type="match status" value="1"/>
</dbReference>
<dbReference type="NCBIfam" id="TIGR00763">
    <property type="entry name" value="lon"/>
    <property type="match status" value="1"/>
</dbReference>
<dbReference type="GO" id="GO:0030163">
    <property type="term" value="P:protein catabolic process"/>
    <property type="evidence" value="ECO:0007669"/>
    <property type="project" value="InterPro"/>
</dbReference>
<dbReference type="Gene3D" id="3.30.230.10">
    <property type="match status" value="1"/>
</dbReference>
<dbReference type="InterPro" id="IPR004815">
    <property type="entry name" value="Lon_bac/euk-typ"/>
</dbReference>
<dbReference type="InterPro" id="IPR027065">
    <property type="entry name" value="Lon_Prtase"/>
</dbReference>
<dbReference type="GO" id="GO:0004176">
    <property type="term" value="F:ATP-dependent peptidase activity"/>
    <property type="evidence" value="ECO:0007669"/>
    <property type="project" value="UniProtKB-UniRule"/>
</dbReference>
<dbReference type="InterPro" id="IPR027417">
    <property type="entry name" value="P-loop_NTPase"/>
</dbReference>
<dbReference type="SMART" id="SM00382">
    <property type="entry name" value="AAA"/>
    <property type="match status" value="1"/>
</dbReference>
<dbReference type="Gene3D" id="1.10.8.60">
    <property type="match status" value="1"/>
</dbReference>
<dbReference type="EMBL" id="CASHTH010003016">
    <property type="protein sequence ID" value="CAI8038914.1"/>
    <property type="molecule type" value="Genomic_DNA"/>
</dbReference>
<dbReference type="PRINTS" id="PR00830">
    <property type="entry name" value="ENDOLAPTASE"/>
</dbReference>
<evidence type="ECO:0000256" key="9">
    <source>
        <dbReference type="PIRSR" id="PIRSR001174-2"/>
    </source>
</evidence>
<dbReference type="PROSITE" id="PS51786">
    <property type="entry name" value="LON_PROTEOLYTIC"/>
    <property type="match status" value="1"/>
</dbReference>
<feature type="domain" description="Lon proteolytic" evidence="14">
    <location>
        <begin position="533"/>
        <end position="738"/>
    </location>
</feature>
<proteinExistence type="inferred from homology"/>
<dbReference type="Pfam" id="PF05362">
    <property type="entry name" value="Lon_C"/>
    <property type="match status" value="1"/>
</dbReference>
<dbReference type="FunFam" id="1.20.5.5270:FF:000002">
    <property type="entry name" value="Lon protease homolog"/>
    <property type="match status" value="1"/>
</dbReference>
<keyword evidence="3 9" id="KW-0547">Nucleotide-binding</keyword>
<dbReference type="Gene3D" id="1.20.5.5270">
    <property type="match status" value="1"/>
</dbReference>
<dbReference type="InterPro" id="IPR014721">
    <property type="entry name" value="Ribsml_uS5_D2-typ_fold_subgr"/>
</dbReference>
<keyword evidence="5 10" id="KW-0720">Serine protease</keyword>
<evidence type="ECO:0000256" key="12">
    <source>
        <dbReference type="RuleBase" id="RU000592"/>
    </source>
</evidence>
<dbReference type="CDD" id="cd19500">
    <property type="entry name" value="RecA-like_Lon"/>
    <property type="match status" value="1"/>
</dbReference>
<evidence type="ECO:0000256" key="5">
    <source>
        <dbReference type="ARBA" id="ARBA00022825"/>
    </source>
</evidence>
<protein>
    <recommendedName>
        <fullName evidence="12">Lon protease homolog</fullName>
        <ecNumber evidence="12">3.4.21.-</ecNumber>
    </recommendedName>
</protein>
<evidence type="ECO:0000256" key="1">
    <source>
        <dbReference type="ARBA" id="ARBA00022490"/>
    </source>
</evidence>
<evidence type="ECO:0000259" key="15">
    <source>
        <dbReference type="PROSITE" id="PS51787"/>
    </source>
</evidence>
<keyword evidence="7" id="KW-0346">Stress response</keyword>
<dbReference type="FunFam" id="3.40.50.300:FF:000382">
    <property type="entry name" value="Lon protease homolog 2, peroxisomal"/>
    <property type="match status" value="1"/>
</dbReference>
<dbReference type="PROSITE" id="PS01046">
    <property type="entry name" value="LON_SER"/>
    <property type="match status" value="1"/>
</dbReference>
<feature type="binding site" evidence="9">
    <location>
        <begin position="291"/>
        <end position="298"/>
    </location>
    <ligand>
        <name>ATP</name>
        <dbReference type="ChEBI" id="CHEBI:30616"/>
    </ligand>
</feature>
<evidence type="ECO:0000256" key="2">
    <source>
        <dbReference type="ARBA" id="ARBA00022670"/>
    </source>
</evidence>
<dbReference type="Gene3D" id="3.40.50.300">
    <property type="entry name" value="P-loop containing nucleotide triphosphate hydrolases"/>
    <property type="match status" value="1"/>
</dbReference>
<evidence type="ECO:0000256" key="6">
    <source>
        <dbReference type="ARBA" id="ARBA00022840"/>
    </source>
</evidence>
<dbReference type="SUPFAM" id="SSF52540">
    <property type="entry name" value="P-loop containing nucleoside triphosphate hydrolases"/>
    <property type="match status" value="1"/>
</dbReference>
<evidence type="ECO:0000256" key="4">
    <source>
        <dbReference type="ARBA" id="ARBA00022801"/>
    </source>
</evidence>
<evidence type="ECO:0000313" key="17">
    <source>
        <dbReference type="Proteomes" id="UP001174909"/>
    </source>
</evidence>
<dbReference type="SUPFAM" id="SSF88697">
    <property type="entry name" value="PUA domain-like"/>
    <property type="match status" value="1"/>
</dbReference>
<gene>
    <name evidence="16" type="ORF">GBAR_LOCUS21671</name>
</gene>
<feature type="compositionally biased region" description="Acidic residues" evidence="13">
    <location>
        <begin position="177"/>
        <end position="186"/>
    </location>
</feature>
<organism evidence="16 17">
    <name type="scientific">Geodia barretti</name>
    <name type="common">Barrett's horny sponge</name>
    <dbReference type="NCBI Taxonomy" id="519541"/>
    <lineage>
        <taxon>Eukaryota</taxon>
        <taxon>Metazoa</taxon>
        <taxon>Porifera</taxon>
        <taxon>Demospongiae</taxon>
        <taxon>Heteroscleromorpha</taxon>
        <taxon>Tetractinellida</taxon>
        <taxon>Astrophorina</taxon>
        <taxon>Geodiidae</taxon>
        <taxon>Geodia</taxon>
    </lineage>
</organism>
<dbReference type="InterPro" id="IPR003111">
    <property type="entry name" value="Lon_prtase_N"/>
</dbReference>
<dbReference type="GO" id="GO:0006508">
    <property type="term" value="P:proteolysis"/>
    <property type="evidence" value="ECO:0007669"/>
    <property type="project" value="UniProtKB-KW"/>
</dbReference>
<dbReference type="GO" id="GO:0005524">
    <property type="term" value="F:ATP binding"/>
    <property type="evidence" value="ECO:0007669"/>
    <property type="project" value="UniProtKB-KW"/>
</dbReference>